<gene>
    <name evidence="2" type="ORF">B0T22DRAFT_387775</name>
</gene>
<dbReference type="Pfam" id="PF00107">
    <property type="entry name" value="ADH_zinc_N"/>
    <property type="match status" value="1"/>
</dbReference>
<dbReference type="PANTHER" id="PTHR45033:SF1">
    <property type="entry name" value="OXIDOREDUCTASE (EUROFUNG)"/>
    <property type="match status" value="1"/>
</dbReference>
<dbReference type="InterPro" id="IPR013149">
    <property type="entry name" value="ADH-like_C"/>
</dbReference>
<reference evidence="2" key="1">
    <citation type="journal article" date="2023" name="Mol. Phylogenet. Evol.">
        <title>Genome-scale phylogeny and comparative genomics of the fungal order Sordariales.</title>
        <authorList>
            <person name="Hensen N."/>
            <person name="Bonometti L."/>
            <person name="Westerberg I."/>
            <person name="Brannstrom I.O."/>
            <person name="Guillou S."/>
            <person name="Cros-Aarteil S."/>
            <person name="Calhoun S."/>
            <person name="Haridas S."/>
            <person name="Kuo A."/>
            <person name="Mondo S."/>
            <person name="Pangilinan J."/>
            <person name="Riley R."/>
            <person name="LaButti K."/>
            <person name="Andreopoulos B."/>
            <person name="Lipzen A."/>
            <person name="Chen C."/>
            <person name="Yan M."/>
            <person name="Daum C."/>
            <person name="Ng V."/>
            <person name="Clum A."/>
            <person name="Steindorff A."/>
            <person name="Ohm R.A."/>
            <person name="Martin F."/>
            <person name="Silar P."/>
            <person name="Natvig D.O."/>
            <person name="Lalanne C."/>
            <person name="Gautier V."/>
            <person name="Ament-Velasquez S.L."/>
            <person name="Kruys A."/>
            <person name="Hutchinson M.I."/>
            <person name="Powell A.J."/>
            <person name="Barry K."/>
            <person name="Miller A.N."/>
            <person name="Grigoriev I.V."/>
            <person name="Debuchy R."/>
            <person name="Gladieux P."/>
            <person name="Hiltunen Thoren M."/>
            <person name="Johannesson H."/>
        </authorList>
    </citation>
    <scope>NUCLEOTIDE SEQUENCE</scope>
    <source>
        <strain evidence="2">CBS 314.62</strain>
    </source>
</reference>
<accession>A0AAE1C7E4</accession>
<organism evidence="2 3">
    <name type="scientific">Podospora appendiculata</name>
    <dbReference type="NCBI Taxonomy" id="314037"/>
    <lineage>
        <taxon>Eukaryota</taxon>
        <taxon>Fungi</taxon>
        <taxon>Dikarya</taxon>
        <taxon>Ascomycota</taxon>
        <taxon>Pezizomycotina</taxon>
        <taxon>Sordariomycetes</taxon>
        <taxon>Sordariomycetidae</taxon>
        <taxon>Sordariales</taxon>
        <taxon>Podosporaceae</taxon>
        <taxon>Podospora</taxon>
    </lineage>
</organism>
<feature type="domain" description="Enoyl reductase (ER)" evidence="1">
    <location>
        <begin position="26"/>
        <end position="353"/>
    </location>
</feature>
<dbReference type="InterPro" id="IPR036291">
    <property type="entry name" value="NAD(P)-bd_dom_sf"/>
</dbReference>
<dbReference type="GO" id="GO:0016491">
    <property type="term" value="F:oxidoreductase activity"/>
    <property type="evidence" value="ECO:0007669"/>
    <property type="project" value="InterPro"/>
</dbReference>
<evidence type="ECO:0000259" key="1">
    <source>
        <dbReference type="SMART" id="SM00829"/>
    </source>
</evidence>
<sequence length="356" mass="37792">MSLADFPSTYRAYRRTGGPVPRTIEQTTETLQRALGPHDVLLKIRAVSLNFRDVGILHGRYPAPYIETGIVASDAAAEVAAVGPAVDGFVVGDRVSVQFDSLNLTGEEFDEGHSGLGGDVDGVLREWAVLEDKFLVHLPKHLSWEEGSTIACAGVTAWTALHAPKSFRPGTSVLLQGTGGVSMFALLIALAAGITPIISSSSDAKLAAIQKLAPPGAILGYNYRTEPDQAAAVQRLTGGKGVAIVLNNTGVGSFLADLGSLRARAGVVSVVGFLDGAKADYHPSELLAGLLGKTASIEGIILGSKLQFEELNRFIEEKQVRLQPLVDRVFEFDESKAAFDYLYSGKHVGKIVIKVQ</sequence>
<dbReference type="PANTHER" id="PTHR45033">
    <property type="match status" value="1"/>
</dbReference>
<proteinExistence type="predicted"/>
<dbReference type="Gene3D" id="3.90.180.10">
    <property type="entry name" value="Medium-chain alcohol dehydrogenases, catalytic domain"/>
    <property type="match status" value="1"/>
</dbReference>
<name>A0AAE1C7E4_9PEZI</name>
<evidence type="ECO:0000313" key="3">
    <source>
        <dbReference type="Proteomes" id="UP001270362"/>
    </source>
</evidence>
<dbReference type="EMBL" id="JAULSO010000007">
    <property type="protein sequence ID" value="KAK3681385.1"/>
    <property type="molecule type" value="Genomic_DNA"/>
</dbReference>
<dbReference type="SUPFAM" id="SSF51735">
    <property type="entry name" value="NAD(P)-binding Rossmann-fold domains"/>
    <property type="match status" value="1"/>
</dbReference>
<dbReference type="InterPro" id="IPR013154">
    <property type="entry name" value="ADH-like_N"/>
</dbReference>
<dbReference type="InterPro" id="IPR011032">
    <property type="entry name" value="GroES-like_sf"/>
</dbReference>
<dbReference type="SMART" id="SM00829">
    <property type="entry name" value="PKS_ER"/>
    <property type="match status" value="1"/>
</dbReference>
<reference evidence="2" key="2">
    <citation type="submission" date="2023-06" db="EMBL/GenBank/DDBJ databases">
        <authorList>
            <consortium name="Lawrence Berkeley National Laboratory"/>
            <person name="Haridas S."/>
            <person name="Hensen N."/>
            <person name="Bonometti L."/>
            <person name="Westerberg I."/>
            <person name="Brannstrom I.O."/>
            <person name="Guillou S."/>
            <person name="Cros-Aarteil S."/>
            <person name="Calhoun S."/>
            <person name="Kuo A."/>
            <person name="Mondo S."/>
            <person name="Pangilinan J."/>
            <person name="Riley R."/>
            <person name="Labutti K."/>
            <person name="Andreopoulos B."/>
            <person name="Lipzen A."/>
            <person name="Chen C."/>
            <person name="Yanf M."/>
            <person name="Daum C."/>
            <person name="Ng V."/>
            <person name="Clum A."/>
            <person name="Steindorff A."/>
            <person name="Ohm R."/>
            <person name="Martin F."/>
            <person name="Silar P."/>
            <person name="Natvig D."/>
            <person name="Lalanne C."/>
            <person name="Gautier V."/>
            <person name="Ament-Velasquez S.L."/>
            <person name="Kruys A."/>
            <person name="Hutchinson M.I."/>
            <person name="Powell A.J."/>
            <person name="Barry K."/>
            <person name="Miller A.N."/>
            <person name="Grigoriev I.V."/>
            <person name="Debuchy R."/>
            <person name="Gladieux P."/>
            <person name="Thoren M.H."/>
            <person name="Johannesson H."/>
        </authorList>
    </citation>
    <scope>NUCLEOTIDE SEQUENCE</scope>
    <source>
        <strain evidence="2">CBS 314.62</strain>
    </source>
</reference>
<dbReference type="Proteomes" id="UP001270362">
    <property type="component" value="Unassembled WGS sequence"/>
</dbReference>
<dbReference type="AlphaFoldDB" id="A0AAE1C7E4"/>
<protein>
    <submittedName>
        <fullName evidence="2">Chaperonin 10-like protein</fullName>
    </submittedName>
</protein>
<keyword evidence="3" id="KW-1185">Reference proteome</keyword>
<dbReference type="CDD" id="cd08276">
    <property type="entry name" value="MDR7"/>
    <property type="match status" value="1"/>
</dbReference>
<comment type="caution">
    <text evidence="2">The sequence shown here is derived from an EMBL/GenBank/DDBJ whole genome shotgun (WGS) entry which is preliminary data.</text>
</comment>
<dbReference type="Pfam" id="PF08240">
    <property type="entry name" value="ADH_N"/>
    <property type="match status" value="1"/>
</dbReference>
<dbReference type="Gene3D" id="3.40.50.720">
    <property type="entry name" value="NAD(P)-binding Rossmann-like Domain"/>
    <property type="match status" value="1"/>
</dbReference>
<dbReference type="InterPro" id="IPR052711">
    <property type="entry name" value="Zinc_ADH-like"/>
</dbReference>
<dbReference type="SUPFAM" id="SSF50129">
    <property type="entry name" value="GroES-like"/>
    <property type="match status" value="1"/>
</dbReference>
<evidence type="ECO:0000313" key="2">
    <source>
        <dbReference type="EMBL" id="KAK3681385.1"/>
    </source>
</evidence>
<dbReference type="InterPro" id="IPR020843">
    <property type="entry name" value="ER"/>
</dbReference>